<reference evidence="1 2" key="1">
    <citation type="journal article" date="2024" name="Ann. Entomol. Soc. Am.">
        <title>Genomic analyses of the southern and eastern yellowjacket wasps (Hymenoptera: Vespidae) reveal evolutionary signatures of social life.</title>
        <authorList>
            <person name="Catto M.A."/>
            <person name="Caine P.B."/>
            <person name="Orr S.E."/>
            <person name="Hunt B.G."/>
            <person name="Goodisman M.A.D."/>
        </authorList>
    </citation>
    <scope>NUCLEOTIDE SEQUENCE [LARGE SCALE GENOMIC DNA]</scope>
    <source>
        <strain evidence="1">233</strain>
        <tissue evidence="1">Head and thorax</tissue>
    </source>
</reference>
<feature type="non-terminal residue" evidence="1">
    <location>
        <position position="1"/>
    </location>
</feature>
<proteinExistence type="predicted"/>
<dbReference type="AlphaFoldDB" id="A0ABD2C643"/>
<name>A0ABD2C643_VESSQ</name>
<dbReference type="EMBL" id="JAUDFV010000020">
    <property type="protein sequence ID" value="KAL2740512.1"/>
    <property type="molecule type" value="Genomic_DNA"/>
</dbReference>
<comment type="caution">
    <text evidence="1">The sequence shown here is derived from an EMBL/GenBank/DDBJ whole genome shotgun (WGS) entry which is preliminary data.</text>
</comment>
<dbReference type="Proteomes" id="UP001607302">
    <property type="component" value="Unassembled WGS sequence"/>
</dbReference>
<evidence type="ECO:0000313" key="1">
    <source>
        <dbReference type="EMBL" id="KAL2740512.1"/>
    </source>
</evidence>
<sequence length="116" mass="13399">SLESLQVFQREVLFPFKIKGFYVTDASRDIILRSLGEFDEATKRTSKRLRYFGNGNIYFSLRTLSRATITIITDLFSECMEPVGSKIDRWIDGWIDGWIDSTKTYDACGSARWLVP</sequence>
<gene>
    <name evidence="1" type="ORF">V1478_000653</name>
</gene>
<accession>A0ABD2C643</accession>
<keyword evidence="2" id="KW-1185">Reference proteome</keyword>
<protein>
    <submittedName>
        <fullName evidence="1">Uncharacterized protein</fullName>
    </submittedName>
</protein>
<evidence type="ECO:0000313" key="2">
    <source>
        <dbReference type="Proteomes" id="UP001607302"/>
    </source>
</evidence>
<organism evidence="1 2">
    <name type="scientific">Vespula squamosa</name>
    <name type="common">Southern yellow jacket</name>
    <name type="synonym">Wasp</name>
    <dbReference type="NCBI Taxonomy" id="30214"/>
    <lineage>
        <taxon>Eukaryota</taxon>
        <taxon>Metazoa</taxon>
        <taxon>Ecdysozoa</taxon>
        <taxon>Arthropoda</taxon>
        <taxon>Hexapoda</taxon>
        <taxon>Insecta</taxon>
        <taxon>Pterygota</taxon>
        <taxon>Neoptera</taxon>
        <taxon>Endopterygota</taxon>
        <taxon>Hymenoptera</taxon>
        <taxon>Apocrita</taxon>
        <taxon>Aculeata</taxon>
        <taxon>Vespoidea</taxon>
        <taxon>Vespidae</taxon>
        <taxon>Vespinae</taxon>
        <taxon>Vespula</taxon>
    </lineage>
</organism>